<dbReference type="AlphaFoldDB" id="A0A0D7ASQ0"/>
<sequence>MKDSHTSLDLQSTSQERRTPASSSATTTWEDGVERLTISKILKSKRRWFNVPADEHSFIAKHRIEYDLLKI</sequence>
<dbReference type="EMBL" id="KN881006">
    <property type="protein sequence ID" value="KIY61227.1"/>
    <property type="molecule type" value="Genomic_DNA"/>
</dbReference>
<gene>
    <name evidence="2" type="ORF">CYLTODRAFT_460039</name>
</gene>
<accession>A0A0D7ASQ0</accession>
<name>A0A0D7ASQ0_9AGAR</name>
<protein>
    <submittedName>
        <fullName evidence="2">Uncharacterized protein</fullName>
    </submittedName>
</protein>
<feature type="region of interest" description="Disordered" evidence="1">
    <location>
        <begin position="1"/>
        <end position="28"/>
    </location>
</feature>
<evidence type="ECO:0000256" key="1">
    <source>
        <dbReference type="SAM" id="MobiDB-lite"/>
    </source>
</evidence>
<organism evidence="2 3">
    <name type="scientific">Cylindrobasidium torrendii FP15055 ss-10</name>
    <dbReference type="NCBI Taxonomy" id="1314674"/>
    <lineage>
        <taxon>Eukaryota</taxon>
        <taxon>Fungi</taxon>
        <taxon>Dikarya</taxon>
        <taxon>Basidiomycota</taxon>
        <taxon>Agaricomycotina</taxon>
        <taxon>Agaricomycetes</taxon>
        <taxon>Agaricomycetidae</taxon>
        <taxon>Agaricales</taxon>
        <taxon>Marasmiineae</taxon>
        <taxon>Physalacriaceae</taxon>
        <taxon>Cylindrobasidium</taxon>
    </lineage>
</organism>
<dbReference type="Proteomes" id="UP000054007">
    <property type="component" value="Unassembled WGS sequence"/>
</dbReference>
<dbReference type="OrthoDB" id="9909311at2759"/>
<evidence type="ECO:0000313" key="2">
    <source>
        <dbReference type="EMBL" id="KIY61227.1"/>
    </source>
</evidence>
<proteinExistence type="predicted"/>
<keyword evidence="3" id="KW-1185">Reference proteome</keyword>
<evidence type="ECO:0000313" key="3">
    <source>
        <dbReference type="Proteomes" id="UP000054007"/>
    </source>
</evidence>
<reference evidence="2 3" key="1">
    <citation type="journal article" date="2015" name="Fungal Genet. Biol.">
        <title>Evolution of novel wood decay mechanisms in Agaricales revealed by the genome sequences of Fistulina hepatica and Cylindrobasidium torrendii.</title>
        <authorList>
            <person name="Floudas D."/>
            <person name="Held B.W."/>
            <person name="Riley R."/>
            <person name="Nagy L.G."/>
            <person name="Koehler G."/>
            <person name="Ransdell A.S."/>
            <person name="Younus H."/>
            <person name="Chow J."/>
            <person name="Chiniquy J."/>
            <person name="Lipzen A."/>
            <person name="Tritt A."/>
            <person name="Sun H."/>
            <person name="Haridas S."/>
            <person name="LaButti K."/>
            <person name="Ohm R.A."/>
            <person name="Kues U."/>
            <person name="Blanchette R.A."/>
            <person name="Grigoriev I.V."/>
            <person name="Minto R.E."/>
            <person name="Hibbett D.S."/>
        </authorList>
    </citation>
    <scope>NUCLEOTIDE SEQUENCE [LARGE SCALE GENOMIC DNA]</scope>
    <source>
        <strain evidence="2 3">FP15055 ss-10</strain>
    </source>
</reference>